<reference evidence="1" key="1">
    <citation type="journal article" date="2015" name="Nature">
        <title>Complex archaea that bridge the gap between prokaryotes and eukaryotes.</title>
        <authorList>
            <person name="Spang A."/>
            <person name="Saw J.H."/>
            <person name="Jorgensen S.L."/>
            <person name="Zaremba-Niedzwiedzka K."/>
            <person name="Martijn J."/>
            <person name="Lind A.E."/>
            <person name="van Eijk R."/>
            <person name="Schleper C."/>
            <person name="Guy L."/>
            <person name="Ettema T.J."/>
        </authorList>
    </citation>
    <scope>NUCLEOTIDE SEQUENCE</scope>
</reference>
<evidence type="ECO:0000313" key="1">
    <source>
        <dbReference type="EMBL" id="KKN73100.1"/>
    </source>
</evidence>
<organism evidence="1">
    <name type="scientific">marine sediment metagenome</name>
    <dbReference type="NCBI Taxonomy" id="412755"/>
    <lineage>
        <taxon>unclassified sequences</taxon>
        <taxon>metagenomes</taxon>
        <taxon>ecological metagenomes</taxon>
    </lineage>
</organism>
<sequence length="163" mass="18906">MAYTKRIRLLRKTAFRVLSRLAKNGCGDGGWCECLLCRVMRVVRTEQFRNTPAYKSSWAGYETNPATQKTRMINWRGGQIEFATSSEYDAVANSPWYAILLLRKGQKDKDGWIYWLDYAGPPQLYLTRTAATKQAKALRKQYTRPPHYEGSYRKVKVIKIGRI</sequence>
<dbReference type="AlphaFoldDB" id="A0A0F9SVY0"/>
<protein>
    <submittedName>
        <fullName evidence="1">Uncharacterized protein</fullName>
    </submittedName>
</protein>
<comment type="caution">
    <text evidence="1">The sequence shown here is derived from an EMBL/GenBank/DDBJ whole genome shotgun (WGS) entry which is preliminary data.</text>
</comment>
<proteinExistence type="predicted"/>
<accession>A0A0F9SVY0</accession>
<gene>
    <name evidence="1" type="ORF">LCGC14_0404090</name>
</gene>
<name>A0A0F9SVY0_9ZZZZ</name>
<dbReference type="EMBL" id="LAZR01000350">
    <property type="protein sequence ID" value="KKN73100.1"/>
    <property type="molecule type" value="Genomic_DNA"/>
</dbReference>